<dbReference type="Pfam" id="PF25893">
    <property type="entry name" value="HH_CzcB"/>
    <property type="match status" value="1"/>
</dbReference>
<dbReference type="OrthoDB" id="9806939at2"/>
<dbReference type="Pfam" id="PF25954">
    <property type="entry name" value="Beta-barrel_RND_2"/>
    <property type="match status" value="1"/>
</dbReference>
<organism evidence="7 8">
    <name type="scientific">Thermoflexibacter ruber</name>
    <dbReference type="NCBI Taxonomy" id="1003"/>
    <lineage>
        <taxon>Bacteria</taxon>
        <taxon>Pseudomonadati</taxon>
        <taxon>Bacteroidota</taxon>
        <taxon>Cytophagia</taxon>
        <taxon>Cytophagales</taxon>
        <taxon>Thermoflexibacteraceae</taxon>
        <taxon>Thermoflexibacter</taxon>
    </lineage>
</organism>
<dbReference type="PANTHER" id="PTHR30469">
    <property type="entry name" value="MULTIDRUG RESISTANCE PROTEIN MDTA"/>
    <property type="match status" value="1"/>
</dbReference>
<sequence length="398" mass="44409">MKTKLFNIFFIALLVLSSLYLASCGGDNASVEISEENKEKLLEAYKKQYADLKAKIDALENELREKDGIANKVNLKLIETQPVVQKDFAHFIEVQGNVESDKNVSVAPEMNGIILRINVERGQAVSQGQVIAEIDAEPIRKNISELETRLELAKTMFERQENLWKQQIGSEMQYLQAKNSKESLERSLDGLKAQLKKAYVKSPISGVVDELFMKQGEMANPAMPLARVVNLSEVQIKADVSEAYVPNVRKGDEVVVSFPSLQKEMPVRISNVGQFIEPANRTFKVEMKLANKDGFLKPNTLAVVKIKDFGQKNAIVIPTFLIQQSTNGQEFVFVVRQNEKKNTVAKVLIKTGKSYGGETLVTEGLQAGDILVSKGYNEVIDGEEVNIQKTEPKISMNQ</sequence>
<dbReference type="InterPro" id="IPR006143">
    <property type="entry name" value="RND_pump_MFP"/>
</dbReference>
<dbReference type="InterPro" id="IPR058627">
    <property type="entry name" value="MdtA-like_C"/>
</dbReference>
<evidence type="ECO:0000256" key="2">
    <source>
        <dbReference type="SAM" id="Coils"/>
    </source>
</evidence>
<protein>
    <submittedName>
        <fullName evidence="7">RND family efflux transporter, MFP subunit</fullName>
    </submittedName>
</protein>
<keyword evidence="3" id="KW-0732">Signal</keyword>
<dbReference type="Gene3D" id="2.40.30.170">
    <property type="match status" value="1"/>
</dbReference>
<dbReference type="Pfam" id="PF25967">
    <property type="entry name" value="RND-MFP_C"/>
    <property type="match status" value="1"/>
</dbReference>
<evidence type="ECO:0000256" key="3">
    <source>
        <dbReference type="SAM" id="SignalP"/>
    </source>
</evidence>
<feature type="coiled-coil region" evidence="2">
    <location>
        <begin position="143"/>
        <end position="201"/>
    </location>
</feature>
<feature type="domain" description="CusB-like beta-barrel" evidence="5">
    <location>
        <begin position="236"/>
        <end position="307"/>
    </location>
</feature>
<evidence type="ECO:0000259" key="6">
    <source>
        <dbReference type="Pfam" id="PF25967"/>
    </source>
</evidence>
<evidence type="ECO:0000256" key="1">
    <source>
        <dbReference type="ARBA" id="ARBA00009477"/>
    </source>
</evidence>
<evidence type="ECO:0000259" key="4">
    <source>
        <dbReference type="Pfam" id="PF25893"/>
    </source>
</evidence>
<accession>A0A1I2ES89</accession>
<dbReference type="SUPFAM" id="SSF111369">
    <property type="entry name" value="HlyD-like secretion proteins"/>
    <property type="match status" value="1"/>
</dbReference>
<dbReference type="Gene3D" id="2.40.50.100">
    <property type="match status" value="1"/>
</dbReference>
<evidence type="ECO:0000313" key="8">
    <source>
        <dbReference type="Proteomes" id="UP000199513"/>
    </source>
</evidence>
<proteinExistence type="inferred from homology"/>
<dbReference type="InterPro" id="IPR058792">
    <property type="entry name" value="Beta-barrel_RND_2"/>
</dbReference>
<dbReference type="NCBIfam" id="TIGR01730">
    <property type="entry name" value="RND_mfp"/>
    <property type="match status" value="1"/>
</dbReference>
<dbReference type="Gene3D" id="2.40.420.20">
    <property type="match status" value="1"/>
</dbReference>
<dbReference type="AlphaFoldDB" id="A0A1I2ES89"/>
<keyword evidence="2" id="KW-0175">Coiled coil</keyword>
<reference evidence="7 8" key="1">
    <citation type="submission" date="2016-10" db="EMBL/GenBank/DDBJ databases">
        <authorList>
            <person name="de Groot N.N."/>
        </authorList>
    </citation>
    <scope>NUCLEOTIDE SEQUENCE [LARGE SCALE GENOMIC DNA]</scope>
    <source>
        <strain>GEY</strain>
        <strain evidence="8">DSM 9560</strain>
    </source>
</reference>
<dbReference type="InterPro" id="IPR058648">
    <property type="entry name" value="HH_CzcB-like"/>
</dbReference>
<feature type="domain" description="Multidrug resistance protein MdtA-like C-terminal permuted SH3" evidence="6">
    <location>
        <begin position="313"/>
        <end position="375"/>
    </location>
</feature>
<comment type="similarity">
    <text evidence="1">Belongs to the membrane fusion protein (MFP) (TC 8.A.1) family.</text>
</comment>
<feature type="domain" description="CzcB-like alpha-helical hairpin" evidence="4">
    <location>
        <begin position="145"/>
        <end position="196"/>
    </location>
</feature>
<feature type="coiled-coil region" evidence="2">
    <location>
        <begin position="35"/>
        <end position="76"/>
    </location>
</feature>
<feature type="chain" id="PRO_5011795936" evidence="3">
    <location>
        <begin position="23"/>
        <end position="398"/>
    </location>
</feature>
<evidence type="ECO:0000259" key="5">
    <source>
        <dbReference type="Pfam" id="PF25954"/>
    </source>
</evidence>
<name>A0A1I2ES89_9BACT</name>
<dbReference type="PANTHER" id="PTHR30469:SF15">
    <property type="entry name" value="HLYD FAMILY OF SECRETION PROTEINS"/>
    <property type="match status" value="1"/>
</dbReference>
<dbReference type="Gene3D" id="1.10.287.470">
    <property type="entry name" value="Helix hairpin bin"/>
    <property type="match status" value="1"/>
</dbReference>
<feature type="signal peptide" evidence="3">
    <location>
        <begin position="1"/>
        <end position="22"/>
    </location>
</feature>
<evidence type="ECO:0000313" key="7">
    <source>
        <dbReference type="EMBL" id="SFE95932.1"/>
    </source>
</evidence>
<keyword evidence="8" id="KW-1185">Reference proteome</keyword>
<dbReference type="Proteomes" id="UP000199513">
    <property type="component" value="Unassembled WGS sequence"/>
</dbReference>
<dbReference type="STRING" id="1003.SAMN04488541_101117"/>
<dbReference type="GO" id="GO:1990281">
    <property type="term" value="C:efflux pump complex"/>
    <property type="evidence" value="ECO:0007669"/>
    <property type="project" value="TreeGrafter"/>
</dbReference>
<gene>
    <name evidence="7" type="ORF">SAMN04488541_101117</name>
</gene>
<dbReference type="EMBL" id="FONY01000011">
    <property type="protein sequence ID" value="SFE95932.1"/>
    <property type="molecule type" value="Genomic_DNA"/>
</dbReference>
<dbReference type="RefSeq" id="WP_091542735.1">
    <property type="nucleotide sequence ID" value="NZ_FONY01000011.1"/>
</dbReference>
<dbReference type="GO" id="GO:0015562">
    <property type="term" value="F:efflux transmembrane transporter activity"/>
    <property type="evidence" value="ECO:0007669"/>
    <property type="project" value="TreeGrafter"/>
</dbReference>